<dbReference type="EMBL" id="CM042043">
    <property type="protein sequence ID" value="KAI3695556.1"/>
    <property type="molecule type" value="Genomic_DNA"/>
</dbReference>
<dbReference type="Proteomes" id="UP001056120">
    <property type="component" value="Linkage Group LG26"/>
</dbReference>
<name>A0ACB8ZCT7_9ASTR</name>
<evidence type="ECO:0000313" key="2">
    <source>
        <dbReference type="Proteomes" id="UP001056120"/>
    </source>
</evidence>
<comment type="caution">
    <text evidence="1">The sequence shown here is derived from an EMBL/GenBank/DDBJ whole genome shotgun (WGS) entry which is preliminary data.</text>
</comment>
<gene>
    <name evidence="1" type="ORF">L1987_78553</name>
</gene>
<reference evidence="2" key="1">
    <citation type="journal article" date="2022" name="Mol. Ecol. Resour.">
        <title>The genomes of chicory, endive, great burdock and yacon provide insights into Asteraceae palaeo-polyploidization history and plant inulin production.</title>
        <authorList>
            <person name="Fan W."/>
            <person name="Wang S."/>
            <person name="Wang H."/>
            <person name="Wang A."/>
            <person name="Jiang F."/>
            <person name="Liu H."/>
            <person name="Zhao H."/>
            <person name="Xu D."/>
            <person name="Zhang Y."/>
        </authorList>
    </citation>
    <scope>NUCLEOTIDE SEQUENCE [LARGE SCALE GENOMIC DNA]</scope>
    <source>
        <strain evidence="2">cv. Yunnan</strain>
    </source>
</reference>
<proteinExistence type="predicted"/>
<sequence length="123" mass="14551">MDVQHCMHTSVSQQFHLLFSRSIPMRIWYLFSLGYNLFMIQNSTETMLRMIIRHRDQQRDKVKRLFNTFGNSVQQKVYMYEDSDSNMNSLDGIKKFGQNHQLTKRAFPFTLDGPSIDCTLSNC</sequence>
<accession>A0ACB8ZCT7</accession>
<protein>
    <submittedName>
        <fullName evidence="1">Uncharacterized protein</fullName>
    </submittedName>
</protein>
<keyword evidence="2" id="KW-1185">Reference proteome</keyword>
<evidence type="ECO:0000313" key="1">
    <source>
        <dbReference type="EMBL" id="KAI3695556.1"/>
    </source>
</evidence>
<reference evidence="1 2" key="2">
    <citation type="journal article" date="2022" name="Mol. Ecol. Resour.">
        <title>The genomes of chicory, endive, great burdock and yacon provide insights into Asteraceae paleo-polyploidization history and plant inulin production.</title>
        <authorList>
            <person name="Fan W."/>
            <person name="Wang S."/>
            <person name="Wang H."/>
            <person name="Wang A."/>
            <person name="Jiang F."/>
            <person name="Liu H."/>
            <person name="Zhao H."/>
            <person name="Xu D."/>
            <person name="Zhang Y."/>
        </authorList>
    </citation>
    <scope>NUCLEOTIDE SEQUENCE [LARGE SCALE GENOMIC DNA]</scope>
    <source>
        <strain evidence="2">cv. Yunnan</strain>
        <tissue evidence="1">Leaves</tissue>
    </source>
</reference>
<organism evidence="1 2">
    <name type="scientific">Smallanthus sonchifolius</name>
    <dbReference type="NCBI Taxonomy" id="185202"/>
    <lineage>
        <taxon>Eukaryota</taxon>
        <taxon>Viridiplantae</taxon>
        <taxon>Streptophyta</taxon>
        <taxon>Embryophyta</taxon>
        <taxon>Tracheophyta</taxon>
        <taxon>Spermatophyta</taxon>
        <taxon>Magnoliopsida</taxon>
        <taxon>eudicotyledons</taxon>
        <taxon>Gunneridae</taxon>
        <taxon>Pentapetalae</taxon>
        <taxon>asterids</taxon>
        <taxon>campanulids</taxon>
        <taxon>Asterales</taxon>
        <taxon>Asteraceae</taxon>
        <taxon>Asteroideae</taxon>
        <taxon>Heliantheae alliance</taxon>
        <taxon>Millerieae</taxon>
        <taxon>Smallanthus</taxon>
    </lineage>
</organism>